<reference evidence="1" key="1">
    <citation type="journal article" date="2014" name="Nat. Commun.">
        <title>Multiple recent horizontal transfers of a large genomic region in cheese making fungi.</title>
        <authorList>
            <person name="Cheeseman K."/>
            <person name="Ropars J."/>
            <person name="Renault P."/>
            <person name="Dupont J."/>
            <person name="Gouzy J."/>
            <person name="Branca A."/>
            <person name="Abraham A.L."/>
            <person name="Ceppi M."/>
            <person name="Conseiller E."/>
            <person name="Debuchy R."/>
            <person name="Malagnac F."/>
            <person name="Goarin A."/>
            <person name="Silar P."/>
            <person name="Lacoste S."/>
            <person name="Sallet E."/>
            <person name="Bensimon A."/>
            <person name="Giraud T."/>
            <person name="Brygoo Y."/>
        </authorList>
    </citation>
    <scope>NUCLEOTIDE SEQUENCE [LARGE SCALE GENOMIC DNA]</scope>
    <source>
        <strain evidence="1">FM164</strain>
    </source>
</reference>
<organism evidence="1 2">
    <name type="scientific">Penicillium roqueforti (strain FM164)</name>
    <dbReference type="NCBI Taxonomy" id="1365484"/>
    <lineage>
        <taxon>Eukaryota</taxon>
        <taxon>Fungi</taxon>
        <taxon>Dikarya</taxon>
        <taxon>Ascomycota</taxon>
        <taxon>Pezizomycotina</taxon>
        <taxon>Eurotiomycetes</taxon>
        <taxon>Eurotiomycetidae</taxon>
        <taxon>Eurotiales</taxon>
        <taxon>Aspergillaceae</taxon>
        <taxon>Penicillium</taxon>
    </lineage>
</organism>
<sequence>MNPAEDKSAPQNPGFAQLGIFVKLPLELHLTIGKYVLGEIHPASFALALAVLRCS</sequence>
<keyword evidence="2" id="KW-1185">Reference proteome</keyword>
<dbReference type="Proteomes" id="UP000030686">
    <property type="component" value="Unassembled WGS sequence"/>
</dbReference>
<protein>
    <submittedName>
        <fullName evidence="1">Genomic scaffold, ProqFM164S04</fullName>
    </submittedName>
</protein>
<proteinExistence type="predicted"/>
<dbReference type="EMBL" id="HG792018">
    <property type="protein sequence ID" value="CDM35778.1"/>
    <property type="molecule type" value="Genomic_DNA"/>
</dbReference>
<evidence type="ECO:0000313" key="2">
    <source>
        <dbReference type="Proteomes" id="UP000030686"/>
    </source>
</evidence>
<dbReference type="AlphaFoldDB" id="W6QG58"/>
<name>W6QG58_PENRF</name>
<evidence type="ECO:0000313" key="1">
    <source>
        <dbReference type="EMBL" id="CDM35778.1"/>
    </source>
</evidence>
<gene>
    <name evidence="1" type="ORF">PROQFM164_S04g000659</name>
</gene>
<accession>W6QG58</accession>